<dbReference type="InterPro" id="IPR003781">
    <property type="entry name" value="CoA-bd"/>
</dbReference>
<dbReference type="EMBL" id="KN817571">
    <property type="protein sequence ID" value="KJA20036.1"/>
    <property type="molecule type" value="Genomic_DNA"/>
</dbReference>
<proteinExistence type="predicted"/>
<dbReference type="OrthoDB" id="5138418at2759"/>
<name>A0A0D2NTZ0_HYPSF</name>
<dbReference type="STRING" id="945553.A0A0D2NTZ0"/>
<keyword evidence="3" id="KW-1185">Reference proteome</keyword>
<reference evidence="3" key="1">
    <citation type="submission" date="2014-04" db="EMBL/GenBank/DDBJ databases">
        <title>Evolutionary Origins and Diversification of the Mycorrhizal Mutualists.</title>
        <authorList>
            <consortium name="DOE Joint Genome Institute"/>
            <consortium name="Mycorrhizal Genomics Consortium"/>
            <person name="Kohler A."/>
            <person name="Kuo A."/>
            <person name="Nagy L.G."/>
            <person name="Floudas D."/>
            <person name="Copeland A."/>
            <person name="Barry K.W."/>
            <person name="Cichocki N."/>
            <person name="Veneault-Fourrey C."/>
            <person name="LaButti K."/>
            <person name="Lindquist E.A."/>
            <person name="Lipzen A."/>
            <person name="Lundell T."/>
            <person name="Morin E."/>
            <person name="Murat C."/>
            <person name="Riley R."/>
            <person name="Ohm R."/>
            <person name="Sun H."/>
            <person name="Tunlid A."/>
            <person name="Henrissat B."/>
            <person name="Grigoriev I.V."/>
            <person name="Hibbett D.S."/>
            <person name="Martin F."/>
        </authorList>
    </citation>
    <scope>NUCLEOTIDE SEQUENCE [LARGE SCALE GENOMIC DNA]</scope>
    <source>
        <strain evidence="3">FD-334 SS-4</strain>
    </source>
</reference>
<feature type="domain" description="CoA-binding" evidence="1">
    <location>
        <begin position="31"/>
        <end position="124"/>
    </location>
</feature>
<evidence type="ECO:0000313" key="3">
    <source>
        <dbReference type="Proteomes" id="UP000054270"/>
    </source>
</evidence>
<protein>
    <recommendedName>
        <fullName evidence="1">CoA-binding domain-containing protein</fullName>
    </recommendedName>
</protein>
<dbReference type="Proteomes" id="UP000054270">
    <property type="component" value="Unassembled WGS sequence"/>
</dbReference>
<dbReference type="OMA" id="IYNACVL"/>
<organism evidence="2 3">
    <name type="scientific">Hypholoma sublateritium (strain FD-334 SS-4)</name>
    <dbReference type="NCBI Taxonomy" id="945553"/>
    <lineage>
        <taxon>Eukaryota</taxon>
        <taxon>Fungi</taxon>
        <taxon>Dikarya</taxon>
        <taxon>Basidiomycota</taxon>
        <taxon>Agaricomycotina</taxon>
        <taxon>Agaricomycetes</taxon>
        <taxon>Agaricomycetidae</taxon>
        <taxon>Agaricales</taxon>
        <taxon>Agaricineae</taxon>
        <taxon>Strophariaceae</taxon>
        <taxon>Hypholoma</taxon>
    </lineage>
</organism>
<dbReference type="SMART" id="SM00881">
    <property type="entry name" value="CoA_binding"/>
    <property type="match status" value="1"/>
</dbReference>
<evidence type="ECO:0000313" key="2">
    <source>
        <dbReference type="EMBL" id="KJA20036.1"/>
    </source>
</evidence>
<dbReference type="Gene3D" id="3.40.50.720">
    <property type="entry name" value="NAD(P)-binding Rossmann-like Domain"/>
    <property type="match status" value="1"/>
</dbReference>
<evidence type="ECO:0000259" key="1">
    <source>
        <dbReference type="SMART" id="SM00881"/>
    </source>
</evidence>
<dbReference type="PANTHER" id="PTHR33303">
    <property type="entry name" value="CYTOPLASMIC PROTEIN-RELATED"/>
    <property type="match status" value="1"/>
</dbReference>
<dbReference type="Pfam" id="PF13380">
    <property type="entry name" value="CoA_binding_2"/>
    <property type="match status" value="1"/>
</dbReference>
<dbReference type="AlphaFoldDB" id="A0A0D2NTZ0"/>
<dbReference type="SUPFAM" id="SSF51735">
    <property type="entry name" value="NAD(P)-binding Rossmann-fold domains"/>
    <property type="match status" value="1"/>
</dbReference>
<accession>A0A0D2NTZ0</accession>
<dbReference type="PANTHER" id="PTHR33303:SF2">
    <property type="entry name" value="COA-BINDING DOMAIN-CONTAINING PROTEIN"/>
    <property type="match status" value="1"/>
</dbReference>
<dbReference type="InterPro" id="IPR036291">
    <property type="entry name" value="NAD(P)-bd_dom_sf"/>
</dbReference>
<sequence>MLCYHMSFKFPSFLVSSTRKMSSITPTEKAFLAAPHFAVVGASKDASKFGTRVLKWYQARTYDVVPVHPKEKELEGLATISSIAELKAPSETSVHIITPPKVTLSILEKARELSVPTLWLQPGAEDEAVIEYIKANDLSDRVIYGGPCILVIGDDIANSNINSAL</sequence>
<gene>
    <name evidence="2" type="ORF">HYPSUDRAFT_835878</name>
</gene>